<keyword evidence="2" id="KW-1185">Reference proteome</keyword>
<dbReference type="EMBL" id="JAGIOP010000002">
    <property type="protein sequence ID" value="MBP2452662.1"/>
    <property type="molecule type" value="Genomic_DNA"/>
</dbReference>
<name>A0ABS4ZT14_9MYCO</name>
<sequence length="312" mass="33954">MKLARPDVFHPRIVLAGCAALPEGDGDDAGLVRALRNRGLHARWLPWDDPETLNADLVILRATWDYTERLGEFLTWVRSVPHLINPARIVEWNTDKRYLKDLHRMGVPVVPTGYFEADELVSVPDGEVVVKPAVGAGSTGAQRFIDASAALAHAAALQAAGRAVLVQPYDPRIADGETALVFLGGEESHAFTKAPILPPAGRSPAFEETGTYAEESLSPAAPDDEVWEVGRLAIDAVLRMFDLQPQDLLYARVDVIGGPEDARLLELELVEPGLGFGQLDQNDRKDAERQFAVGVEGALERFGLGPLSRRGF</sequence>
<evidence type="ECO:0000313" key="2">
    <source>
        <dbReference type="Proteomes" id="UP000694460"/>
    </source>
</evidence>
<evidence type="ECO:0000313" key="1">
    <source>
        <dbReference type="EMBL" id="MBP2452662.1"/>
    </source>
</evidence>
<reference evidence="1 2" key="1">
    <citation type="submission" date="2021-03" db="EMBL/GenBank/DDBJ databases">
        <title>Sequencing the genomes of 1000 actinobacteria strains.</title>
        <authorList>
            <person name="Klenk H.-P."/>
        </authorList>
    </citation>
    <scope>NUCLEOTIDE SEQUENCE [LARGE SCALE GENOMIC DNA]</scope>
    <source>
        <strain evidence="1 2">DSM 46713</strain>
    </source>
</reference>
<dbReference type="SUPFAM" id="SSF56059">
    <property type="entry name" value="Glutathione synthetase ATP-binding domain-like"/>
    <property type="match status" value="1"/>
</dbReference>
<dbReference type="PANTHER" id="PTHR39217">
    <property type="match status" value="1"/>
</dbReference>
<protein>
    <submittedName>
        <fullName evidence="1">Glutathione synthase/RimK-type ligase-like ATP-grasp enzyme</fullName>
    </submittedName>
</protein>
<dbReference type="PANTHER" id="PTHR39217:SF1">
    <property type="entry name" value="GLUTATHIONE SYNTHETASE"/>
    <property type="match status" value="1"/>
</dbReference>
<organism evidence="1 2">
    <name type="scientific">Mycolicibacterium lutetiense</name>
    <dbReference type="NCBI Taxonomy" id="1641992"/>
    <lineage>
        <taxon>Bacteria</taxon>
        <taxon>Bacillati</taxon>
        <taxon>Actinomycetota</taxon>
        <taxon>Actinomycetes</taxon>
        <taxon>Mycobacteriales</taxon>
        <taxon>Mycobacteriaceae</taxon>
        <taxon>Mycolicibacterium</taxon>
    </lineage>
</organism>
<dbReference type="InterPro" id="IPR053191">
    <property type="entry name" value="DcsG_Biosynth_Enzyme"/>
</dbReference>
<dbReference type="RefSeq" id="WP_209916911.1">
    <property type="nucleotide sequence ID" value="NZ_JAGIOP010000002.1"/>
</dbReference>
<proteinExistence type="predicted"/>
<accession>A0ABS4ZT14</accession>
<comment type="caution">
    <text evidence="1">The sequence shown here is derived from an EMBL/GenBank/DDBJ whole genome shotgun (WGS) entry which is preliminary data.</text>
</comment>
<gene>
    <name evidence="1" type="ORF">JOF57_002575</name>
</gene>
<dbReference type="Proteomes" id="UP000694460">
    <property type="component" value="Unassembled WGS sequence"/>
</dbReference>